<dbReference type="Proteomes" id="UP000198940">
    <property type="component" value="Unassembled WGS sequence"/>
</dbReference>
<protein>
    <submittedName>
        <fullName evidence="4">Acetyl esterase/lipase</fullName>
    </submittedName>
</protein>
<keyword evidence="6" id="KW-1185">Reference proteome</keyword>
<evidence type="ECO:0000313" key="3">
    <source>
        <dbReference type="EMBL" id="SFB77294.1"/>
    </source>
</evidence>
<dbReference type="Pfam" id="PF20434">
    <property type="entry name" value="BD-FAE"/>
    <property type="match status" value="1"/>
</dbReference>
<evidence type="ECO:0000259" key="2">
    <source>
        <dbReference type="Pfam" id="PF20434"/>
    </source>
</evidence>
<dbReference type="SUPFAM" id="SSF53474">
    <property type="entry name" value="alpha/beta-Hydrolases"/>
    <property type="match status" value="1"/>
</dbReference>
<dbReference type="EMBL" id="FRAT01000002">
    <property type="protein sequence ID" value="SHK38118.1"/>
    <property type="molecule type" value="Genomic_DNA"/>
</dbReference>
<feature type="domain" description="BD-FAE-like" evidence="2">
    <location>
        <begin position="139"/>
        <end position="187"/>
    </location>
</feature>
<evidence type="ECO:0000313" key="4">
    <source>
        <dbReference type="EMBL" id="SHK38118.1"/>
    </source>
</evidence>
<dbReference type="AlphaFoldDB" id="A0A1M6S0N1"/>
<dbReference type="InterPro" id="IPR049492">
    <property type="entry name" value="BD-FAE-like_dom"/>
</dbReference>
<dbReference type="PANTHER" id="PTHR48081">
    <property type="entry name" value="AB HYDROLASE SUPERFAMILY PROTEIN C4A8.06C"/>
    <property type="match status" value="1"/>
</dbReference>
<evidence type="ECO:0000313" key="5">
    <source>
        <dbReference type="Proteomes" id="UP000184031"/>
    </source>
</evidence>
<dbReference type="PANTHER" id="PTHR48081:SF6">
    <property type="entry name" value="PEPTIDASE S9 PROLYL OLIGOPEPTIDASE CATALYTIC DOMAIN-CONTAINING PROTEIN"/>
    <property type="match status" value="1"/>
</dbReference>
<dbReference type="EMBL" id="FOKU01000002">
    <property type="protein sequence ID" value="SFB77294.1"/>
    <property type="molecule type" value="Genomic_DNA"/>
</dbReference>
<dbReference type="GO" id="GO:0016787">
    <property type="term" value="F:hydrolase activity"/>
    <property type="evidence" value="ECO:0007669"/>
    <property type="project" value="UniProtKB-KW"/>
</dbReference>
<dbReference type="InterPro" id="IPR029058">
    <property type="entry name" value="AB_hydrolase_fold"/>
</dbReference>
<sequence length="291" mass="32017">MKTLSSLAFVCCGLFLNAQEIVKLPNTDEPPVTWETPENDYFSTIWNTQVVTNVSEPTMQVFRPKEEINTGTAVIVAPGGGLFALSINSEGNEVAKWLNEKGITAFVLKYRLVPTGEDGVAEIENNAPEEPEKFMERVNAVLPYSIKDGLNAIKHVRENAANYGVDPNKIGFMGFSAGGAVTVGVAYNYQAESKPDFLVPVYYWASVIPLEKPKEDAPPLFLVCASDDPLDLATGTIALYSSWLEAGKSVALHMYSKGGHGFGMRKQGLPSDTWIERFYEWSKTQNLVSDY</sequence>
<accession>A0A1M6S0N1</accession>
<proteinExistence type="predicted"/>
<name>A0A1M6S0N1_9FLAO</name>
<evidence type="ECO:0000256" key="1">
    <source>
        <dbReference type="ARBA" id="ARBA00022801"/>
    </source>
</evidence>
<dbReference type="STRING" id="1055723.SAMN05216293_0940"/>
<dbReference type="InterPro" id="IPR050300">
    <property type="entry name" value="GDXG_lipolytic_enzyme"/>
</dbReference>
<gene>
    <name evidence="3" type="ORF">SAMN04487891_102261</name>
    <name evidence="4" type="ORF">SAMN05216293_0940</name>
</gene>
<reference evidence="4 5" key="1">
    <citation type="submission" date="2016-11" db="EMBL/GenBank/DDBJ databases">
        <authorList>
            <person name="Varghese N."/>
            <person name="Submissions S."/>
        </authorList>
    </citation>
    <scope>NUCLEOTIDE SEQUENCE [LARGE SCALE GENOMIC DNA]</scope>
    <source>
        <strain evidence="4 5">CGMCC 1.12174</strain>
        <strain evidence="3 6">DSM 26351</strain>
    </source>
</reference>
<evidence type="ECO:0000313" key="6">
    <source>
        <dbReference type="Proteomes" id="UP000198940"/>
    </source>
</evidence>
<dbReference type="OrthoDB" id="9794725at2"/>
<accession>A0A3A1NXE0</accession>
<dbReference type="Proteomes" id="UP000184031">
    <property type="component" value="Unassembled WGS sequence"/>
</dbReference>
<organism evidence="4 5">
    <name type="scientific">Flagellimonas taeanensis</name>
    <dbReference type="NCBI Taxonomy" id="1005926"/>
    <lineage>
        <taxon>Bacteria</taxon>
        <taxon>Pseudomonadati</taxon>
        <taxon>Bacteroidota</taxon>
        <taxon>Flavobacteriia</taxon>
        <taxon>Flavobacteriales</taxon>
        <taxon>Flavobacteriaceae</taxon>
        <taxon>Flagellimonas</taxon>
    </lineage>
</organism>
<comment type="caution">
    <text evidence="4">The sequence shown here is derived from an EMBL/GenBank/DDBJ whole genome shotgun (WGS) entry which is preliminary data.</text>
</comment>
<dbReference type="Gene3D" id="3.40.50.1820">
    <property type="entry name" value="alpha/beta hydrolase"/>
    <property type="match status" value="1"/>
</dbReference>
<keyword evidence="1" id="KW-0378">Hydrolase</keyword>
<dbReference type="RefSeq" id="WP_072877402.1">
    <property type="nucleotide sequence ID" value="NZ_FOKU01000002.1"/>
</dbReference>